<organism evidence="2 3">
    <name type="scientific">Nonomuraea rosea</name>
    <dbReference type="NCBI Taxonomy" id="638574"/>
    <lineage>
        <taxon>Bacteria</taxon>
        <taxon>Bacillati</taxon>
        <taxon>Actinomycetota</taxon>
        <taxon>Actinomycetes</taxon>
        <taxon>Streptosporangiales</taxon>
        <taxon>Streptosporangiaceae</taxon>
        <taxon>Nonomuraea</taxon>
    </lineage>
</organism>
<evidence type="ECO:0000313" key="2">
    <source>
        <dbReference type="EMBL" id="GAA3543426.1"/>
    </source>
</evidence>
<feature type="transmembrane region" description="Helical" evidence="1">
    <location>
        <begin position="61"/>
        <end position="81"/>
    </location>
</feature>
<accession>A0ABP6VYB3</accession>
<sequence>MLHLLGIVAFGKIRRIMGDTFAALLPLVFIAIIWAVLASVIESVSKHTRRGRPRRAQRSALSSVAIAGLVIGGALVVYLGLTDGSR</sequence>
<proteinExistence type="predicted"/>
<gene>
    <name evidence="2" type="ORF">GCM10022419_024480</name>
</gene>
<keyword evidence="3" id="KW-1185">Reference proteome</keyword>
<keyword evidence="1" id="KW-0472">Membrane</keyword>
<reference evidence="3" key="1">
    <citation type="journal article" date="2019" name="Int. J. Syst. Evol. Microbiol.">
        <title>The Global Catalogue of Microorganisms (GCM) 10K type strain sequencing project: providing services to taxonomists for standard genome sequencing and annotation.</title>
        <authorList>
            <consortium name="The Broad Institute Genomics Platform"/>
            <consortium name="The Broad Institute Genome Sequencing Center for Infectious Disease"/>
            <person name="Wu L."/>
            <person name="Ma J."/>
        </authorList>
    </citation>
    <scope>NUCLEOTIDE SEQUENCE [LARGE SCALE GENOMIC DNA]</scope>
    <source>
        <strain evidence="3">JCM 17326</strain>
    </source>
</reference>
<protein>
    <submittedName>
        <fullName evidence="2">Uncharacterized protein</fullName>
    </submittedName>
</protein>
<feature type="transmembrane region" description="Helical" evidence="1">
    <location>
        <begin position="20"/>
        <end position="41"/>
    </location>
</feature>
<keyword evidence="1" id="KW-0812">Transmembrane</keyword>
<evidence type="ECO:0000313" key="3">
    <source>
        <dbReference type="Proteomes" id="UP001500630"/>
    </source>
</evidence>
<name>A0ABP6VYB3_9ACTN</name>
<evidence type="ECO:0000256" key="1">
    <source>
        <dbReference type="SAM" id="Phobius"/>
    </source>
</evidence>
<dbReference type="Proteomes" id="UP001500630">
    <property type="component" value="Unassembled WGS sequence"/>
</dbReference>
<keyword evidence="1" id="KW-1133">Transmembrane helix</keyword>
<dbReference type="RefSeq" id="WP_345561167.1">
    <property type="nucleotide sequence ID" value="NZ_BAABDQ010000004.1"/>
</dbReference>
<comment type="caution">
    <text evidence="2">The sequence shown here is derived from an EMBL/GenBank/DDBJ whole genome shotgun (WGS) entry which is preliminary data.</text>
</comment>
<dbReference type="EMBL" id="BAABDQ010000004">
    <property type="protein sequence ID" value="GAA3543426.1"/>
    <property type="molecule type" value="Genomic_DNA"/>
</dbReference>